<dbReference type="GO" id="GO:0006048">
    <property type="term" value="P:UDP-N-acetylglucosamine biosynthetic process"/>
    <property type="evidence" value="ECO:0007669"/>
    <property type="project" value="TreeGrafter"/>
</dbReference>
<evidence type="ECO:0000256" key="5">
    <source>
        <dbReference type="ARBA" id="ARBA00022695"/>
    </source>
</evidence>
<evidence type="ECO:0000256" key="6">
    <source>
        <dbReference type="ARBA" id="ARBA00048493"/>
    </source>
</evidence>
<dbReference type="PANTHER" id="PTHR11952">
    <property type="entry name" value="UDP- GLUCOSE PYROPHOSPHORYLASE"/>
    <property type="match status" value="1"/>
</dbReference>
<dbReference type="FunFam" id="3.90.550.10:FF:000075">
    <property type="entry name" value="Probable UDP-N-acetylglucosamine pyrophosphorylase"/>
    <property type="match status" value="1"/>
</dbReference>
<dbReference type="GO" id="GO:0003977">
    <property type="term" value="F:UDP-N-acetylglucosamine diphosphorylase activity"/>
    <property type="evidence" value="ECO:0007669"/>
    <property type="project" value="UniProtKB-EC"/>
</dbReference>
<protein>
    <recommendedName>
        <fullName evidence="3">UDP-N-acetylglucosamine diphosphorylase</fullName>
        <ecNumber evidence="3">2.7.7.23</ecNumber>
    </recommendedName>
</protein>
<evidence type="ECO:0000313" key="8">
    <source>
        <dbReference type="EMBL" id="UQC88178.1"/>
    </source>
</evidence>
<dbReference type="GeneID" id="73347648"/>
<evidence type="ECO:0000256" key="4">
    <source>
        <dbReference type="ARBA" id="ARBA00022679"/>
    </source>
</evidence>
<evidence type="ECO:0000256" key="3">
    <source>
        <dbReference type="ARBA" id="ARBA00012457"/>
    </source>
</evidence>
<dbReference type="Gene3D" id="3.90.550.10">
    <property type="entry name" value="Spore Coat Polysaccharide Biosynthesis Protein SpsA, Chain A"/>
    <property type="match status" value="1"/>
</dbReference>
<dbReference type="SUPFAM" id="SSF53448">
    <property type="entry name" value="Nucleotide-diphospho-sugar transferases"/>
    <property type="match status" value="1"/>
</dbReference>
<comment type="similarity">
    <text evidence="2">Belongs to the UDPGP type 1 family.</text>
</comment>
<name>A0A9Q8WLP1_9PEZI</name>
<reference evidence="8" key="1">
    <citation type="journal article" date="2021" name="Mol. Plant Microbe Interact.">
        <title>Complete Genome Sequence of the Plant-Pathogenic Fungus Colletotrichum lupini.</title>
        <authorList>
            <person name="Baroncelli R."/>
            <person name="Pensec F."/>
            <person name="Da Lio D."/>
            <person name="Boufleur T."/>
            <person name="Vicente I."/>
            <person name="Sarrocco S."/>
            <person name="Picot A."/>
            <person name="Baraldi E."/>
            <person name="Sukno S."/>
            <person name="Thon M."/>
            <person name="Le Floch G."/>
        </authorList>
    </citation>
    <scope>NUCLEOTIDE SEQUENCE</scope>
    <source>
        <strain evidence="8">IMI 504893</strain>
    </source>
</reference>
<keyword evidence="9" id="KW-1185">Reference proteome</keyword>
<dbReference type="Pfam" id="PF01704">
    <property type="entry name" value="UDPGP"/>
    <property type="match status" value="1"/>
</dbReference>
<organism evidence="8 9">
    <name type="scientific">Colletotrichum lupini</name>
    <dbReference type="NCBI Taxonomy" id="145971"/>
    <lineage>
        <taxon>Eukaryota</taxon>
        <taxon>Fungi</taxon>
        <taxon>Dikarya</taxon>
        <taxon>Ascomycota</taxon>
        <taxon>Pezizomycotina</taxon>
        <taxon>Sordariomycetes</taxon>
        <taxon>Hypocreomycetidae</taxon>
        <taxon>Glomerellales</taxon>
        <taxon>Glomerellaceae</taxon>
        <taxon>Colletotrichum</taxon>
        <taxon>Colletotrichum acutatum species complex</taxon>
    </lineage>
</organism>
<evidence type="ECO:0000256" key="1">
    <source>
        <dbReference type="ARBA" id="ARBA00005208"/>
    </source>
</evidence>
<dbReference type="AlphaFoldDB" id="A0A9Q8WLP1"/>
<dbReference type="Proteomes" id="UP000830671">
    <property type="component" value="Chromosome 7"/>
</dbReference>
<evidence type="ECO:0000313" key="9">
    <source>
        <dbReference type="Proteomes" id="UP000830671"/>
    </source>
</evidence>
<dbReference type="RefSeq" id="XP_049149784.1">
    <property type="nucleotide sequence ID" value="XM_049292638.1"/>
</dbReference>
<dbReference type="InterPro" id="IPR002618">
    <property type="entry name" value="UDPGP_fam"/>
</dbReference>
<dbReference type="CDD" id="cd04193">
    <property type="entry name" value="UDPGlcNAc_PPase"/>
    <property type="match status" value="1"/>
</dbReference>
<sequence>MAALIAVLETSSTAISSWPIMEAIKSALNIGSSKPTATEPSAEQLTQLKEKYTKAGQDHVFTFYNDLPTSEKATLFEQLSGFDPEHINKITDRALNPPKTEEDASAQSGLEPLPESATASILDSKTEDIEKWYQSGLELIGQNKVAVVLMAGGQGTRLGSSAPKGCYDIGLPSQKSLFQIQAERIRKVQELAAKKAGTSSAVVPWYVMTSGPTRGPTEKYFQENNYFGLDKANVFIFEQGVLPCISNEGNILLESKGKVAVAPDGNGGIYQALVVSDVMGDMRKRGIEHIHAYCVDNCLVKVADPVFIGFSASKDVDITTKVVRKRNATESVGLILLKNGKPDVVEYSEIDKETAEAQDTKQPGVLKFRAANIVNHYYSFRFLESIPQWAHKLPHHIARKKIPYADLKSGETVKPEKPNGIKLEQFVFDVFPMLDLNKFASMEVKREDEFSPLKNARGTGEDDPDTSKRDIMLQGKRWLEAAGAVVTGASEEDGVEISPLFSYGGEGLEKLSGKEVKAPAVLEME</sequence>
<dbReference type="PANTHER" id="PTHR11952:SF2">
    <property type="entry name" value="LD24639P"/>
    <property type="match status" value="1"/>
</dbReference>
<dbReference type="KEGG" id="clup:CLUP02_13701"/>
<dbReference type="InterPro" id="IPR039741">
    <property type="entry name" value="UDP-sugar_pyrophosphorylase"/>
</dbReference>
<proteinExistence type="inferred from homology"/>
<keyword evidence="5 8" id="KW-0548">Nucleotidyltransferase</keyword>
<feature type="region of interest" description="Disordered" evidence="7">
    <location>
        <begin position="91"/>
        <end position="118"/>
    </location>
</feature>
<dbReference type="EMBL" id="CP019479">
    <property type="protein sequence ID" value="UQC88178.1"/>
    <property type="molecule type" value="Genomic_DNA"/>
</dbReference>
<gene>
    <name evidence="8" type="ORF">CLUP02_13701</name>
</gene>
<comment type="catalytic activity">
    <reaction evidence="6">
        <text>N-acetyl-alpha-D-glucosamine 1-phosphate + UTP + H(+) = UDP-N-acetyl-alpha-D-glucosamine + diphosphate</text>
        <dbReference type="Rhea" id="RHEA:13509"/>
        <dbReference type="ChEBI" id="CHEBI:15378"/>
        <dbReference type="ChEBI" id="CHEBI:33019"/>
        <dbReference type="ChEBI" id="CHEBI:46398"/>
        <dbReference type="ChEBI" id="CHEBI:57705"/>
        <dbReference type="ChEBI" id="CHEBI:57776"/>
        <dbReference type="EC" id="2.7.7.23"/>
    </reaction>
</comment>
<evidence type="ECO:0000256" key="2">
    <source>
        <dbReference type="ARBA" id="ARBA00010401"/>
    </source>
</evidence>
<accession>A0A9Q8WLP1</accession>
<comment type="pathway">
    <text evidence="1">Nucleotide-sugar biosynthesis; UDP-N-acetyl-alpha-D-glucosamine biosynthesis; UDP-N-acetyl-alpha-D-glucosamine from N-acetyl-alpha-D-glucosamine 1-phosphate: step 1/1.</text>
</comment>
<keyword evidence="4" id="KW-0808">Transferase</keyword>
<dbReference type="EC" id="2.7.7.23" evidence="3"/>
<evidence type="ECO:0000256" key="7">
    <source>
        <dbReference type="SAM" id="MobiDB-lite"/>
    </source>
</evidence>
<dbReference type="InterPro" id="IPR029044">
    <property type="entry name" value="Nucleotide-diphossugar_trans"/>
</dbReference>